<evidence type="ECO:0000256" key="1">
    <source>
        <dbReference type="ARBA" id="ARBA00004127"/>
    </source>
</evidence>
<dbReference type="EMBL" id="HBEL01030755">
    <property type="protein sequence ID" value="CAD8418219.1"/>
    <property type="molecule type" value="Transcribed_RNA"/>
</dbReference>
<feature type="transmembrane region" description="Helical" evidence="6">
    <location>
        <begin position="392"/>
        <end position="413"/>
    </location>
</feature>
<feature type="region of interest" description="Disordered" evidence="5">
    <location>
        <begin position="1"/>
        <end position="69"/>
    </location>
</feature>
<reference evidence="7" key="1">
    <citation type="submission" date="2021-01" db="EMBL/GenBank/DDBJ databases">
        <authorList>
            <person name="Corre E."/>
            <person name="Pelletier E."/>
            <person name="Niang G."/>
            <person name="Scheremetjew M."/>
            <person name="Finn R."/>
            <person name="Kale V."/>
            <person name="Holt S."/>
            <person name="Cochrane G."/>
            <person name="Meng A."/>
            <person name="Brown T."/>
            <person name="Cohen L."/>
        </authorList>
    </citation>
    <scope>NUCLEOTIDE SEQUENCE</scope>
    <source>
        <strain evidence="7">CCAP1064/1</strain>
    </source>
</reference>
<dbReference type="SUPFAM" id="SSF103473">
    <property type="entry name" value="MFS general substrate transporter"/>
    <property type="match status" value="1"/>
</dbReference>
<protein>
    <recommendedName>
        <fullName evidence="8">Major facilitator superfamily (MFS) profile domain-containing protein</fullName>
    </recommendedName>
</protein>
<comment type="subcellular location">
    <subcellularLocation>
        <location evidence="1">Endomembrane system</location>
        <topology evidence="1">Multi-pass membrane protein</topology>
    </subcellularLocation>
</comment>
<evidence type="ECO:0000256" key="2">
    <source>
        <dbReference type="ARBA" id="ARBA00022692"/>
    </source>
</evidence>
<name>A0A7S0CCL9_9STRA</name>
<feature type="transmembrane region" description="Helical" evidence="6">
    <location>
        <begin position="489"/>
        <end position="509"/>
    </location>
</feature>
<organism evidence="7">
    <name type="scientific">Proboscia inermis</name>
    <dbReference type="NCBI Taxonomy" id="420281"/>
    <lineage>
        <taxon>Eukaryota</taxon>
        <taxon>Sar</taxon>
        <taxon>Stramenopiles</taxon>
        <taxon>Ochrophyta</taxon>
        <taxon>Bacillariophyta</taxon>
        <taxon>Coscinodiscophyceae</taxon>
        <taxon>Rhizosoleniophycidae</taxon>
        <taxon>Rhizosoleniales</taxon>
        <taxon>Rhizosoleniaceae</taxon>
        <taxon>Proboscia</taxon>
    </lineage>
</organism>
<dbReference type="Pfam" id="PF07690">
    <property type="entry name" value="MFS_1"/>
    <property type="match status" value="1"/>
</dbReference>
<feature type="compositionally biased region" description="Polar residues" evidence="5">
    <location>
        <begin position="21"/>
        <end position="32"/>
    </location>
</feature>
<feature type="transmembrane region" description="Helical" evidence="6">
    <location>
        <begin position="242"/>
        <end position="260"/>
    </location>
</feature>
<dbReference type="GO" id="GO:0022857">
    <property type="term" value="F:transmembrane transporter activity"/>
    <property type="evidence" value="ECO:0007669"/>
    <property type="project" value="InterPro"/>
</dbReference>
<proteinExistence type="predicted"/>
<keyword evidence="2 6" id="KW-0812">Transmembrane</keyword>
<feature type="transmembrane region" description="Helical" evidence="6">
    <location>
        <begin position="420"/>
        <end position="437"/>
    </location>
</feature>
<feature type="transmembrane region" description="Helical" evidence="6">
    <location>
        <begin position="457"/>
        <end position="477"/>
    </location>
</feature>
<dbReference type="InterPro" id="IPR036259">
    <property type="entry name" value="MFS_trans_sf"/>
</dbReference>
<accession>A0A7S0CCL9</accession>
<evidence type="ECO:0000256" key="6">
    <source>
        <dbReference type="SAM" id="Phobius"/>
    </source>
</evidence>
<evidence type="ECO:0008006" key="8">
    <source>
        <dbReference type="Google" id="ProtNLM"/>
    </source>
</evidence>
<feature type="transmembrane region" description="Helical" evidence="6">
    <location>
        <begin position="197"/>
        <end position="221"/>
    </location>
</feature>
<dbReference type="AlphaFoldDB" id="A0A7S0CCL9"/>
<evidence type="ECO:0000256" key="4">
    <source>
        <dbReference type="ARBA" id="ARBA00023136"/>
    </source>
</evidence>
<evidence type="ECO:0000256" key="5">
    <source>
        <dbReference type="SAM" id="MobiDB-lite"/>
    </source>
</evidence>
<feature type="transmembrane region" description="Helical" evidence="6">
    <location>
        <begin position="141"/>
        <end position="164"/>
    </location>
</feature>
<evidence type="ECO:0000256" key="3">
    <source>
        <dbReference type="ARBA" id="ARBA00022989"/>
    </source>
</evidence>
<feature type="transmembrane region" description="Helical" evidence="6">
    <location>
        <begin position="171"/>
        <end position="191"/>
    </location>
</feature>
<gene>
    <name evidence="7" type="ORF">PINE0816_LOCUS14354</name>
</gene>
<dbReference type="InterPro" id="IPR011701">
    <property type="entry name" value="MFS"/>
</dbReference>
<dbReference type="GO" id="GO:0012505">
    <property type="term" value="C:endomembrane system"/>
    <property type="evidence" value="ECO:0007669"/>
    <property type="project" value="UniProtKB-SubCell"/>
</dbReference>
<dbReference type="Gene3D" id="1.20.1250.20">
    <property type="entry name" value="MFS general substrate transporter like domains"/>
    <property type="match status" value="1"/>
</dbReference>
<feature type="transmembrane region" description="Helical" evidence="6">
    <location>
        <begin position="366"/>
        <end position="386"/>
    </location>
</feature>
<feature type="compositionally biased region" description="Basic and acidic residues" evidence="5">
    <location>
        <begin position="10"/>
        <end position="20"/>
    </location>
</feature>
<keyword evidence="3 6" id="KW-1133">Transmembrane helix</keyword>
<dbReference type="CDD" id="cd06174">
    <property type="entry name" value="MFS"/>
    <property type="match status" value="1"/>
</dbReference>
<dbReference type="PANTHER" id="PTHR23519:SF1">
    <property type="entry name" value="AUTOPHAGY-RELATED PROTEIN 22"/>
    <property type="match status" value="1"/>
</dbReference>
<sequence>MSNDCAIEVTKSDQNRKKNETNMSSAINLSSDISEKKRIDSNSNDNCVDEAQDKKISDGNDGNDEADSDEDSWFCNFTPFRHSSPEATAWALDASTRGPLIMANIFIGKTLLGLAKIAADCDPLSEDPCSSKVYGFKPSSLLTIMITISGVINGCLMPIIGAIVDHTSWRHGVGLGSAVLLIFVNGAIAFISEANWFTMVILQIFGGFAYLTHAVVSFAYFSEISSDRYRIARLAASYNIKQYASSVLFLVLVTGISYVWGLGDVATVRISQCIVVATVMMLMIPAWIRLFKPRAALRTVPENQWLISTGFRKLAKTGYEIVVNHRALKLICCSLLCSEAAGNSFAQVAITFTDQTLRMDTTETGILMLIIFLSSIPGSKFATYITNTFNPLWSYMSGLFMFGSTTVLASIFVKDEADKIKFFLLSLSWGFAFGWIFPAQRTLWVMIIPKQQETEMMGIYICCGQVLLWLPPMIFTILNESGVDIRYGLFSQSVFYYLAILFLLSVGSFENALKETHGDSITDGGEDDI</sequence>
<dbReference type="InterPro" id="IPR050495">
    <property type="entry name" value="ATG22/LtaA_families"/>
</dbReference>
<keyword evidence="4 6" id="KW-0472">Membrane</keyword>
<feature type="transmembrane region" description="Helical" evidence="6">
    <location>
        <begin position="266"/>
        <end position="288"/>
    </location>
</feature>
<evidence type="ECO:0000313" key="7">
    <source>
        <dbReference type="EMBL" id="CAD8418219.1"/>
    </source>
</evidence>
<dbReference type="PANTHER" id="PTHR23519">
    <property type="entry name" value="AUTOPHAGY-RELATED PROTEIN 22"/>
    <property type="match status" value="1"/>
</dbReference>